<dbReference type="OrthoDB" id="8655789at2"/>
<dbReference type="EMBL" id="CP028901">
    <property type="protein sequence ID" value="AWB32379.1"/>
    <property type="molecule type" value="Genomic_DNA"/>
</dbReference>
<dbReference type="AlphaFoldDB" id="A0A2R4XF66"/>
<dbReference type="Proteomes" id="UP000244571">
    <property type="component" value="Chromosome"/>
</dbReference>
<reference evidence="1 2" key="1">
    <citation type="submission" date="2018-04" db="EMBL/GenBank/DDBJ databases">
        <title>Bordetella sp. HZ20 isolated from seawater.</title>
        <authorList>
            <person name="Sun C."/>
        </authorList>
    </citation>
    <scope>NUCLEOTIDE SEQUENCE [LARGE SCALE GENOMIC DNA]</scope>
    <source>
        <strain evidence="1 2">HZ20</strain>
    </source>
</reference>
<accession>A0A2R4XF66</accession>
<dbReference type="RefSeq" id="WP_108619820.1">
    <property type="nucleotide sequence ID" value="NZ_CP028901.1"/>
</dbReference>
<gene>
    <name evidence="1" type="ORF">DBV39_00145</name>
</gene>
<evidence type="ECO:0000313" key="2">
    <source>
        <dbReference type="Proteomes" id="UP000244571"/>
    </source>
</evidence>
<dbReference type="KEGG" id="boz:DBV39_00145"/>
<proteinExistence type="predicted"/>
<organism evidence="1 2">
    <name type="scientific">Orrella marina</name>
    <dbReference type="NCBI Taxonomy" id="2163011"/>
    <lineage>
        <taxon>Bacteria</taxon>
        <taxon>Pseudomonadati</taxon>
        <taxon>Pseudomonadota</taxon>
        <taxon>Betaproteobacteria</taxon>
        <taxon>Burkholderiales</taxon>
        <taxon>Alcaligenaceae</taxon>
        <taxon>Orrella</taxon>
    </lineage>
</organism>
<protein>
    <submittedName>
        <fullName evidence="1">Uncharacterized protein</fullName>
    </submittedName>
</protein>
<sequence>MSFVPARRAVATYPIKATVYDENGEKSQIEFIGIYVRDSIKTVDDLRLALANKNYQARVGEPLKRPDGSTPPEWSYDTDFAFISDKLVGWKDVKSADGADLPYSAERLKTMLDDYPELAIPLFGGYFDAHQGIREKN</sequence>
<keyword evidence="2" id="KW-1185">Reference proteome</keyword>
<name>A0A2R4XF66_9BURK</name>
<evidence type="ECO:0000313" key="1">
    <source>
        <dbReference type="EMBL" id="AWB32379.1"/>
    </source>
</evidence>